<dbReference type="EMBL" id="SSWX01000009">
    <property type="protein sequence ID" value="THJ33776.1"/>
    <property type="molecule type" value="Genomic_DNA"/>
</dbReference>
<accession>A0A4S5BV76</accession>
<keyword evidence="2" id="KW-0012">Acyltransferase</keyword>
<dbReference type="CDD" id="cd04301">
    <property type="entry name" value="NAT_SF"/>
    <property type="match status" value="1"/>
</dbReference>
<dbReference type="InterPro" id="IPR000182">
    <property type="entry name" value="GNAT_dom"/>
</dbReference>
<dbReference type="InterPro" id="IPR050832">
    <property type="entry name" value="Bact_Acetyltransf"/>
</dbReference>
<dbReference type="PANTHER" id="PTHR43877:SF2">
    <property type="entry name" value="AMINOALKYLPHOSPHONATE N-ACETYLTRANSFERASE-RELATED"/>
    <property type="match status" value="1"/>
</dbReference>
<dbReference type="Proteomes" id="UP000306236">
    <property type="component" value="Unassembled WGS sequence"/>
</dbReference>
<proteinExistence type="predicted"/>
<protein>
    <submittedName>
        <fullName evidence="4">GNAT family N-acetyltransferase</fullName>
    </submittedName>
</protein>
<evidence type="ECO:0000256" key="2">
    <source>
        <dbReference type="ARBA" id="ARBA00023315"/>
    </source>
</evidence>
<gene>
    <name evidence="4" type="ORF">E8K88_08510</name>
</gene>
<evidence type="ECO:0000256" key="1">
    <source>
        <dbReference type="ARBA" id="ARBA00022679"/>
    </source>
</evidence>
<dbReference type="GO" id="GO:0016747">
    <property type="term" value="F:acyltransferase activity, transferring groups other than amino-acyl groups"/>
    <property type="evidence" value="ECO:0007669"/>
    <property type="project" value="InterPro"/>
</dbReference>
<keyword evidence="5" id="KW-1185">Reference proteome</keyword>
<keyword evidence="1 4" id="KW-0808">Transferase</keyword>
<organism evidence="4 5">
    <name type="scientific">Lampropedia aestuarii</name>
    <dbReference type="NCBI Taxonomy" id="2562762"/>
    <lineage>
        <taxon>Bacteria</taxon>
        <taxon>Pseudomonadati</taxon>
        <taxon>Pseudomonadota</taxon>
        <taxon>Betaproteobacteria</taxon>
        <taxon>Burkholderiales</taxon>
        <taxon>Comamonadaceae</taxon>
        <taxon>Lampropedia</taxon>
    </lineage>
</organism>
<evidence type="ECO:0000313" key="5">
    <source>
        <dbReference type="Proteomes" id="UP000306236"/>
    </source>
</evidence>
<name>A0A4S5BV76_9BURK</name>
<evidence type="ECO:0000259" key="3">
    <source>
        <dbReference type="PROSITE" id="PS51186"/>
    </source>
</evidence>
<comment type="caution">
    <text evidence="4">The sequence shown here is derived from an EMBL/GenBank/DDBJ whole genome shotgun (WGS) entry which is preliminary data.</text>
</comment>
<dbReference type="Pfam" id="PF13508">
    <property type="entry name" value="Acetyltransf_7"/>
    <property type="match status" value="1"/>
</dbReference>
<dbReference type="OrthoDB" id="7356080at2"/>
<sequence length="127" mass="13807">MQQLAKLGITEQAVLELIHAQDCTWVAEAAGCVLGFAIADHAEACVFALFVEPQHEGLGAGSALLHQAEQSLFQTQARIWLETSIDSRAAQLYQRRGWQIETLLPISTEGRSAGPQDAVFVKHRPAA</sequence>
<dbReference type="PANTHER" id="PTHR43877">
    <property type="entry name" value="AMINOALKYLPHOSPHONATE N-ACETYLTRANSFERASE-RELATED-RELATED"/>
    <property type="match status" value="1"/>
</dbReference>
<dbReference type="InterPro" id="IPR016181">
    <property type="entry name" value="Acyl_CoA_acyltransferase"/>
</dbReference>
<dbReference type="PROSITE" id="PS51186">
    <property type="entry name" value="GNAT"/>
    <property type="match status" value="1"/>
</dbReference>
<dbReference type="SUPFAM" id="SSF55729">
    <property type="entry name" value="Acyl-CoA N-acyltransferases (Nat)"/>
    <property type="match status" value="1"/>
</dbReference>
<dbReference type="Gene3D" id="3.40.630.30">
    <property type="match status" value="1"/>
</dbReference>
<dbReference type="AlphaFoldDB" id="A0A4S5BV76"/>
<reference evidence="4 5" key="1">
    <citation type="submission" date="2019-04" db="EMBL/GenBank/DDBJ databases">
        <title>Lampropedia sp YIM MLB12 draf genome.</title>
        <authorList>
            <person name="Wang Y.-X."/>
        </authorList>
    </citation>
    <scope>NUCLEOTIDE SEQUENCE [LARGE SCALE GENOMIC DNA]</scope>
    <source>
        <strain evidence="4 5">YIM MLB12</strain>
    </source>
</reference>
<evidence type="ECO:0000313" key="4">
    <source>
        <dbReference type="EMBL" id="THJ33776.1"/>
    </source>
</evidence>
<feature type="domain" description="N-acetyltransferase" evidence="3">
    <location>
        <begin position="1"/>
        <end position="125"/>
    </location>
</feature>